<dbReference type="CDD" id="cd13132">
    <property type="entry name" value="MATE_eukaryotic"/>
    <property type="match status" value="1"/>
</dbReference>
<feature type="transmembrane region" description="Helical" evidence="6">
    <location>
        <begin position="388"/>
        <end position="411"/>
    </location>
</feature>
<feature type="transmembrane region" description="Helical" evidence="6">
    <location>
        <begin position="266"/>
        <end position="288"/>
    </location>
</feature>
<dbReference type="AlphaFoldDB" id="A0AAE1QYD0"/>
<feature type="transmembrane region" description="Helical" evidence="6">
    <location>
        <begin position="493"/>
        <end position="511"/>
    </location>
</feature>
<reference evidence="7" key="1">
    <citation type="submission" date="2023-12" db="EMBL/GenBank/DDBJ databases">
        <title>Genome assembly of Anisodus tanguticus.</title>
        <authorList>
            <person name="Wang Y.-J."/>
        </authorList>
    </citation>
    <scope>NUCLEOTIDE SEQUENCE</scope>
    <source>
        <strain evidence="7">KB-2021</strain>
        <tissue evidence="7">Leaf</tissue>
    </source>
</reference>
<keyword evidence="4 6" id="KW-1133">Transmembrane helix</keyword>
<name>A0AAE1QYD0_9SOLA</name>
<evidence type="ECO:0000256" key="6">
    <source>
        <dbReference type="RuleBase" id="RU004914"/>
    </source>
</evidence>
<feature type="transmembrane region" description="Helical" evidence="6">
    <location>
        <begin position="432"/>
        <end position="454"/>
    </location>
</feature>
<dbReference type="Pfam" id="PF01554">
    <property type="entry name" value="MatE"/>
    <property type="match status" value="2"/>
</dbReference>
<dbReference type="GO" id="GO:1990961">
    <property type="term" value="P:xenobiotic detoxification by transmembrane export across the plasma membrane"/>
    <property type="evidence" value="ECO:0007669"/>
    <property type="project" value="InterPro"/>
</dbReference>
<evidence type="ECO:0000313" key="8">
    <source>
        <dbReference type="Proteomes" id="UP001291623"/>
    </source>
</evidence>
<dbReference type="PANTHER" id="PTHR11206">
    <property type="entry name" value="MULTIDRUG RESISTANCE PROTEIN"/>
    <property type="match status" value="1"/>
</dbReference>
<accession>A0AAE1QYD0</accession>
<feature type="transmembrane region" description="Helical" evidence="6">
    <location>
        <begin position="460"/>
        <end position="481"/>
    </location>
</feature>
<dbReference type="GO" id="GO:0015297">
    <property type="term" value="F:antiporter activity"/>
    <property type="evidence" value="ECO:0007669"/>
    <property type="project" value="InterPro"/>
</dbReference>
<keyword evidence="5 6" id="KW-0472">Membrane</keyword>
<evidence type="ECO:0000256" key="4">
    <source>
        <dbReference type="ARBA" id="ARBA00022989"/>
    </source>
</evidence>
<evidence type="ECO:0000256" key="2">
    <source>
        <dbReference type="ARBA" id="ARBA00010199"/>
    </source>
</evidence>
<keyword evidence="3 6" id="KW-0812">Transmembrane</keyword>
<sequence length="540" mass="59131">MDIEVLQEHPIMEEKPLRIWKKAMYFPYRKQIANKWWEEFKKVWHIAGPAIITSVSVFSLDFITAAFVGQLGDVELAAVSEVQNVLLGFITGIMLGLGSALETLCGQAVGAGEFNMLGIYLQRSWIISMVTALLLTPAYVNASRILKLLHQDPKISDLAGKFAIWTIPEIFASALNYPTEKFLQAQSKVWFMAFSTMLTLVIHVLLNWIFVTKLGMGLVGAAISGNISFWILTVVKIIYIVCGWFPEAWTGFSYLAFKSLTKFLKLSISSAVMLCLEVWYYTAVILIVGGLKDAAIAIDSISICMNLQVWTLMVALGFSISASVLCLSYLAVLATASAEGLPKTAALPTKVEVRSVYTLPSPDPTVWDFTGVRVSNELGAGNPKAAKFTVGVNVLISAILGVFFAVIILATKNQFPRMFSKEQHVISETSKLSYILALTIFISSIQPVLHGVAIGAGWQFLVAIVNFGCYYGLGLPIGALLGYKFNLGVQGVWSAMLGGSLLQTIILFVIIGRTNWHKEALQAEARVRRWGGSVETQLGS</sequence>
<evidence type="ECO:0000256" key="1">
    <source>
        <dbReference type="ARBA" id="ARBA00004141"/>
    </source>
</evidence>
<dbReference type="Proteomes" id="UP001291623">
    <property type="component" value="Unassembled WGS sequence"/>
</dbReference>
<comment type="subcellular location">
    <subcellularLocation>
        <location evidence="1">Membrane</location>
        <topology evidence="1">Multi-pass membrane protein</topology>
    </subcellularLocation>
</comment>
<dbReference type="InterPro" id="IPR045069">
    <property type="entry name" value="MATE_euk"/>
</dbReference>
<dbReference type="GO" id="GO:0016020">
    <property type="term" value="C:membrane"/>
    <property type="evidence" value="ECO:0007669"/>
    <property type="project" value="UniProtKB-SubCell"/>
</dbReference>
<feature type="transmembrane region" description="Helical" evidence="6">
    <location>
        <begin position="46"/>
        <end position="72"/>
    </location>
</feature>
<comment type="caution">
    <text evidence="7">The sequence shown here is derived from an EMBL/GenBank/DDBJ whole genome shotgun (WGS) entry which is preliminary data.</text>
</comment>
<feature type="transmembrane region" description="Helical" evidence="6">
    <location>
        <begin position="124"/>
        <end position="146"/>
    </location>
</feature>
<dbReference type="EMBL" id="JAVYJV010000023">
    <property type="protein sequence ID" value="KAK4340307.1"/>
    <property type="molecule type" value="Genomic_DNA"/>
</dbReference>
<feature type="transmembrane region" description="Helical" evidence="6">
    <location>
        <begin position="84"/>
        <end position="104"/>
    </location>
</feature>
<proteinExistence type="inferred from homology"/>
<feature type="transmembrane region" description="Helical" evidence="6">
    <location>
        <begin position="218"/>
        <end position="246"/>
    </location>
</feature>
<evidence type="ECO:0000313" key="7">
    <source>
        <dbReference type="EMBL" id="KAK4340307.1"/>
    </source>
</evidence>
<keyword evidence="8" id="KW-1185">Reference proteome</keyword>
<dbReference type="GO" id="GO:0042910">
    <property type="term" value="F:xenobiotic transmembrane transporter activity"/>
    <property type="evidence" value="ECO:0007669"/>
    <property type="project" value="InterPro"/>
</dbReference>
<feature type="transmembrane region" description="Helical" evidence="6">
    <location>
        <begin position="189"/>
        <end position="211"/>
    </location>
</feature>
<dbReference type="InterPro" id="IPR002528">
    <property type="entry name" value="MATE_fam"/>
</dbReference>
<organism evidence="7 8">
    <name type="scientific">Anisodus tanguticus</name>
    <dbReference type="NCBI Taxonomy" id="243964"/>
    <lineage>
        <taxon>Eukaryota</taxon>
        <taxon>Viridiplantae</taxon>
        <taxon>Streptophyta</taxon>
        <taxon>Embryophyta</taxon>
        <taxon>Tracheophyta</taxon>
        <taxon>Spermatophyta</taxon>
        <taxon>Magnoliopsida</taxon>
        <taxon>eudicotyledons</taxon>
        <taxon>Gunneridae</taxon>
        <taxon>Pentapetalae</taxon>
        <taxon>asterids</taxon>
        <taxon>lamiids</taxon>
        <taxon>Solanales</taxon>
        <taxon>Solanaceae</taxon>
        <taxon>Solanoideae</taxon>
        <taxon>Hyoscyameae</taxon>
        <taxon>Anisodus</taxon>
    </lineage>
</organism>
<comment type="similarity">
    <text evidence="2 6">Belongs to the multi antimicrobial extrusion (MATE) (TC 2.A.66.1) family.</text>
</comment>
<feature type="transmembrane region" description="Helical" evidence="6">
    <location>
        <begin position="158"/>
        <end position="177"/>
    </location>
</feature>
<feature type="transmembrane region" description="Helical" evidence="6">
    <location>
        <begin position="309"/>
        <end position="332"/>
    </location>
</feature>
<evidence type="ECO:0000256" key="5">
    <source>
        <dbReference type="ARBA" id="ARBA00023136"/>
    </source>
</evidence>
<gene>
    <name evidence="7" type="ORF">RND71_041769</name>
</gene>
<evidence type="ECO:0000256" key="3">
    <source>
        <dbReference type="ARBA" id="ARBA00022692"/>
    </source>
</evidence>
<protein>
    <recommendedName>
        <fullName evidence="6">Protein DETOXIFICATION</fullName>
    </recommendedName>
    <alternativeName>
        <fullName evidence="6">Multidrug and toxic compound extrusion protein</fullName>
    </alternativeName>
</protein>
<dbReference type="NCBIfam" id="TIGR00797">
    <property type="entry name" value="matE"/>
    <property type="match status" value="1"/>
</dbReference>